<protein>
    <submittedName>
        <fullName evidence="2 4">Uncharacterized protein</fullName>
    </submittedName>
</protein>
<dbReference type="EMBL" id="UYRR01032423">
    <property type="protein sequence ID" value="VDK55565.1"/>
    <property type="molecule type" value="Genomic_DNA"/>
</dbReference>
<name>A0A0M3K5D4_ANISI</name>
<evidence type="ECO:0000313" key="3">
    <source>
        <dbReference type="Proteomes" id="UP000267096"/>
    </source>
</evidence>
<proteinExistence type="predicted"/>
<dbReference type="Proteomes" id="UP000267096">
    <property type="component" value="Unassembled WGS sequence"/>
</dbReference>
<accession>A0A0M3K5D4</accession>
<evidence type="ECO:0000313" key="2">
    <source>
        <dbReference type="EMBL" id="VDK55565.1"/>
    </source>
</evidence>
<gene>
    <name evidence="2" type="ORF">ASIM_LOCUS15582</name>
</gene>
<reference evidence="4" key="1">
    <citation type="submission" date="2017-02" db="UniProtKB">
        <authorList>
            <consortium name="WormBaseParasite"/>
        </authorList>
    </citation>
    <scope>IDENTIFICATION</scope>
</reference>
<sequence>MLKQALKITNVWTPNSVSTEFASLVISKEYALRTTNAKKMSSVSMVSARKETLPEDSDAPATKEHVSVTYQDIGQRLRRPPQTLTSI</sequence>
<feature type="region of interest" description="Disordered" evidence="1">
    <location>
        <begin position="51"/>
        <end position="87"/>
    </location>
</feature>
<reference evidence="2 3" key="2">
    <citation type="submission" date="2018-11" db="EMBL/GenBank/DDBJ databases">
        <authorList>
            <consortium name="Pathogen Informatics"/>
        </authorList>
    </citation>
    <scope>NUCLEOTIDE SEQUENCE [LARGE SCALE GENOMIC DNA]</scope>
</reference>
<organism evidence="4">
    <name type="scientific">Anisakis simplex</name>
    <name type="common">Herring worm</name>
    <dbReference type="NCBI Taxonomy" id="6269"/>
    <lineage>
        <taxon>Eukaryota</taxon>
        <taxon>Metazoa</taxon>
        <taxon>Ecdysozoa</taxon>
        <taxon>Nematoda</taxon>
        <taxon>Chromadorea</taxon>
        <taxon>Rhabditida</taxon>
        <taxon>Spirurina</taxon>
        <taxon>Ascaridomorpha</taxon>
        <taxon>Ascaridoidea</taxon>
        <taxon>Anisakidae</taxon>
        <taxon>Anisakis</taxon>
        <taxon>Anisakis simplex complex</taxon>
    </lineage>
</organism>
<dbReference type="AlphaFoldDB" id="A0A0M3K5D4"/>
<evidence type="ECO:0000313" key="4">
    <source>
        <dbReference type="WBParaSite" id="ASIM_0001617501-mRNA-1"/>
    </source>
</evidence>
<keyword evidence="3" id="KW-1185">Reference proteome</keyword>
<dbReference type="WBParaSite" id="ASIM_0001617501-mRNA-1">
    <property type="protein sequence ID" value="ASIM_0001617501-mRNA-1"/>
    <property type="gene ID" value="ASIM_0001617501"/>
</dbReference>
<evidence type="ECO:0000256" key="1">
    <source>
        <dbReference type="SAM" id="MobiDB-lite"/>
    </source>
</evidence>